<dbReference type="InterPro" id="IPR041652">
    <property type="entry name" value="DUF5616"/>
</dbReference>
<organism evidence="3 6">
    <name type="scientific">Enterocloster aldenensis</name>
    <dbReference type="NCBI Taxonomy" id="358742"/>
    <lineage>
        <taxon>Bacteria</taxon>
        <taxon>Bacillati</taxon>
        <taxon>Bacillota</taxon>
        <taxon>Clostridia</taxon>
        <taxon>Lachnospirales</taxon>
        <taxon>Lachnospiraceae</taxon>
        <taxon>Enterocloster</taxon>
    </lineage>
</organism>
<proteinExistence type="predicted"/>
<protein>
    <submittedName>
        <fullName evidence="3">DUF434 domain-containing protein</fullName>
    </submittedName>
</protein>
<accession>A0AAW5C884</accession>
<dbReference type="PANTHER" id="PTHR42252">
    <property type="entry name" value="DUF5616 DOMAIN-CONTAINING PROTEIN"/>
    <property type="match status" value="1"/>
</dbReference>
<dbReference type="EMBL" id="JAKNGE010000035">
    <property type="protein sequence ID" value="MCG4748283.1"/>
    <property type="molecule type" value="Genomic_DNA"/>
</dbReference>
<comment type="caution">
    <text evidence="3">The sequence shown here is derived from an EMBL/GenBank/DDBJ whole genome shotgun (WGS) entry which is preliminary data.</text>
</comment>
<reference evidence="4 5" key="1">
    <citation type="journal article" date="2020" name="Cell Host Microbe">
        <title>Functional and Genomic Variation between Human-Derived Isolates of Lachnospiraceae Reveals Inter- and Intra-Species Diversity.</title>
        <authorList>
            <person name="Sorbara M.T."/>
            <person name="Littmann E.R."/>
            <person name="Fontana E."/>
            <person name="Moody T.U."/>
            <person name="Kohout C.E."/>
            <person name="Gjonbalaj M."/>
            <person name="Eaton V."/>
            <person name="Seok R."/>
            <person name="Leiner I.M."/>
            <person name="Pamer E.G."/>
        </authorList>
    </citation>
    <scope>NUCLEOTIDE SEQUENCE [LARGE SCALE GENOMIC DNA]</scope>
    <source>
        <strain evidence="4 5">MSK.1.17</strain>
    </source>
</reference>
<reference evidence="4" key="2">
    <citation type="submission" date="2020-02" db="EMBL/GenBank/DDBJ databases">
        <authorList>
            <person name="Littmann E."/>
            <person name="Sorbara M."/>
        </authorList>
    </citation>
    <scope>NUCLEOTIDE SEQUENCE</scope>
    <source>
        <strain evidence="4">MSK.1.17</strain>
    </source>
</reference>
<name>A0AAW5C884_9FIRM</name>
<evidence type="ECO:0000313" key="3">
    <source>
        <dbReference type="EMBL" id="MCG4748283.1"/>
    </source>
</evidence>
<evidence type="ECO:0000259" key="1">
    <source>
        <dbReference type="Pfam" id="PF04256"/>
    </source>
</evidence>
<dbReference type="Pfam" id="PF04256">
    <property type="entry name" value="DUF434"/>
    <property type="match status" value="1"/>
</dbReference>
<evidence type="ECO:0000313" key="4">
    <source>
        <dbReference type="EMBL" id="NSJ52353.1"/>
    </source>
</evidence>
<keyword evidence="5" id="KW-1185">Reference proteome</keyword>
<evidence type="ECO:0000313" key="6">
    <source>
        <dbReference type="Proteomes" id="UP001299608"/>
    </source>
</evidence>
<dbReference type="AlphaFoldDB" id="A0AAW5C884"/>
<dbReference type="Proteomes" id="UP001299608">
    <property type="component" value="Unassembled WGS sequence"/>
</dbReference>
<dbReference type="RefSeq" id="WP_117562314.1">
    <property type="nucleotide sequence ID" value="NZ_BAABZL010000001.1"/>
</dbReference>
<dbReference type="PANTHER" id="PTHR42252:SF1">
    <property type="entry name" value="DUF434 DOMAIN-CONTAINING PROTEIN"/>
    <property type="match status" value="1"/>
</dbReference>
<reference evidence="3" key="3">
    <citation type="submission" date="2022-01" db="EMBL/GenBank/DDBJ databases">
        <title>Collection of gut derived symbiotic bacterial strains cultured from healthy donors.</title>
        <authorList>
            <person name="Lin H."/>
            <person name="Kohout C."/>
            <person name="Waligurski E."/>
            <person name="Pamer E.G."/>
        </authorList>
    </citation>
    <scope>NUCLEOTIDE SEQUENCE</scope>
    <source>
        <strain evidence="3">DFI.6.55</strain>
    </source>
</reference>
<evidence type="ECO:0000313" key="5">
    <source>
        <dbReference type="Proteomes" id="UP000669239"/>
    </source>
</evidence>
<gene>
    <name evidence="4" type="ORF">G5B36_27255</name>
    <name evidence="3" type="ORF">L0N08_22940</name>
</gene>
<evidence type="ECO:0000259" key="2">
    <source>
        <dbReference type="Pfam" id="PF18481"/>
    </source>
</evidence>
<dbReference type="InterPro" id="IPR007368">
    <property type="entry name" value="DUF434"/>
</dbReference>
<feature type="domain" description="DUF434" evidence="1">
    <location>
        <begin position="24"/>
        <end position="79"/>
    </location>
</feature>
<feature type="domain" description="DUF5616" evidence="2">
    <location>
        <begin position="84"/>
        <end position="219"/>
    </location>
</feature>
<dbReference type="Proteomes" id="UP000669239">
    <property type="component" value="Unassembled WGS sequence"/>
</dbReference>
<dbReference type="EMBL" id="JAAITT010000067">
    <property type="protein sequence ID" value="NSJ52353.1"/>
    <property type="molecule type" value="Genomic_DNA"/>
</dbReference>
<dbReference type="GeneID" id="97207624"/>
<sequence>MGKMVQRGYVPSDKREFSEDGMEKLLAAGSNLYYLLNRGYPIKSASVFVGNHYLLSERQRLALVRAISPKEKIRLRMDKELKGSLEGCTVNIDGFNLIITMEVAFSGSPLLKCMDGTIRDLAGLRGTYRLIDKTDMAITRIGKVLESNQIRKAVFYLDSPVSNSGRLKDRIMELLENFDYEVQAVTIHNVDSVLKQQDHVITSDAIILDNCISWFNLASEAIEQEFGGYPYIDMGISRITE</sequence>
<dbReference type="Pfam" id="PF18481">
    <property type="entry name" value="DUF5616"/>
    <property type="match status" value="1"/>
</dbReference>